<feature type="domain" description="HTH tetR-type" evidence="6">
    <location>
        <begin position="47"/>
        <end position="108"/>
    </location>
</feature>
<dbReference type="RefSeq" id="WP_119424929.1">
    <property type="nucleotide sequence ID" value="NZ_QQXK01000017.1"/>
</dbReference>
<organism evidence="7 8">
    <name type="scientific">Galactobacter valiniphilus</name>
    <dbReference type="NCBI Taxonomy" id="2676122"/>
    <lineage>
        <taxon>Bacteria</taxon>
        <taxon>Bacillati</taxon>
        <taxon>Actinomycetota</taxon>
        <taxon>Actinomycetes</taxon>
        <taxon>Micrococcales</taxon>
        <taxon>Micrococcaceae</taxon>
        <taxon>Galactobacter</taxon>
    </lineage>
</organism>
<feature type="DNA-binding region" description="H-T-H motif" evidence="4">
    <location>
        <begin position="71"/>
        <end position="90"/>
    </location>
</feature>
<evidence type="ECO:0000256" key="2">
    <source>
        <dbReference type="ARBA" id="ARBA00023125"/>
    </source>
</evidence>
<evidence type="ECO:0000313" key="8">
    <source>
        <dbReference type="Proteomes" id="UP000265419"/>
    </source>
</evidence>
<dbReference type="GO" id="GO:0003677">
    <property type="term" value="F:DNA binding"/>
    <property type="evidence" value="ECO:0007669"/>
    <property type="project" value="UniProtKB-UniRule"/>
</dbReference>
<dbReference type="InterPro" id="IPR009057">
    <property type="entry name" value="Homeodomain-like_sf"/>
</dbReference>
<evidence type="ECO:0000256" key="4">
    <source>
        <dbReference type="PROSITE-ProRule" id="PRU00335"/>
    </source>
</evidence>
<dbReference type="AlphaFoldDB" id="A0A399JHV7"/>
<reference evidence="7 8" key="1">
    <citation type="submission" date="2018-07" db="EMBL/GenBank/DDBJ databases">
        <title>Arthrobacter sp. nov., isolated from raw cow's milk with high bacterial count.</title>
        <authorList>
            <person name="Hahne J."/>
            <person name="Isele D."/>
            <person name="Lipski A."/>
        </authorList>
    </citation>
    <scope>NUCLEOTIDE SEQUENCE [LARGE SCALE GENOMIC DNA]</scope>
    <source>
        <strain evidence="7 8">JZ R-35</strain>
    </source>
</reference>
<dbReference type="SUPFAM" id="SSF46689">
    <property type="entry name" value="Homeodomain-like"/>
    <property type="match status" value="1"/>
</dbReference>
<protein>
    <submittedName>
        <fullName evidence="7">TetR/AcrR family transcriptional regulator</fullName>
    </submittedName>
</protein>
<dbReference type="InterPro" id="IPR011075">
    <property type="entry name" value="TetR_C"/>
</dbReference>
<dbReference type="Pfam" id="PF16859">
    <property type="entry name" value="TetR_C_11"/>
    <property type="match status" value="1"/>
</dbReference>
<dbReference type="SUPFAM" id="SSF48498">
    <property type="entry name" value="Tetracyclin repressor-like, C-terminal domain"/>
    <property type="match status" value="1"/>
</dbReference>
<keyword evidence="2 4" id="KW-0238">DNA-binding</keyword>
<evidence type="ECO:0000256" key="5">
    <source>
        <dbReference type="SAM" id="MobiDB-lite"/>
    </source>
</evidence>
<dbReference type="EMBL" id="QQXK01000017">
    <property type="protein sequence ID" value="RII42036.1"/>
    <property type="molecule type" value="Genomic_DNA"/>
</dbReference>
<evidence type="ECO:0000256" key="3">
    <source>
        <dbReference type="ARBA" id="ARBA00023163"/>
    </source>
</evidence>
<comment type="caution">
    <text evidence="7">The sequence shown here is derived from an EMBL/GenBank/DDBJ whole genome shotgun (WGS) entry which is preliminary data.</text>
</comment>
<sequence length="231" mass="25029">MAAEALGVSVHDGVRPGSGPASPASVVGAAPGAADPAGRRPGRPRDKALETKVLDAVVHLLATTPAGEPITIGAMVEASGTSRAAIYRRWPDQRALVVAALDHVRSEPPIPAEELPLSESLVELYASGVEQVDALQRSLIYRRLVLGLQDPELQRQYWERHVSRRRTALLERLRRAQATGELRCDVDLEATVDLLNGVHYYQFVVRGQWGVPGYAERVRAAIEIVLRGISA</sequence>
<evidence type="ECO:0000313" key="7">
    <source>
        <dbReference type="EMBL" id="RII42036.1"/>
    </source>
</evidence>
<dbReference type="Gene3D" id="1.10.357.10">
    <property type="entry name" value="Tetracycline Repressor, domain 2"/>
    <property type="match status" value="1"/>
</dbReference>
<dbReference type="Gene3D" id="1.10.10.60">
    <property type="entry name" value="Homeodomain-like"/>
    <property type="match status" value="1"/>
</dbReference>
<evidence type="ECO:0000259" key="6">
    <source>
        <dbReference type="PROSITE" id="PS50977"/>
    </source>
</evidence>
<dbReference type="PROSITE" id="PS50977">
    <property type="entry name" value="HTH_TETR_2"/>
    <property type="match status" value="1"/>
</dbReference>
<accession>A0A399JHV7</accession>
<proteinExistence type="predicted"/>
<name>A0A399JHV7_9MICC</name>
<feature type="compositionally biased region" description="Low complexity" evidence="5">
    <location>
        <begin position="15"/>
        <end position="36"/>
    </location>
</feature>
<evidence type="ECO:0000256" key="1">
    <source>
        <dbReference type="ARBA" id="ARBA00023015"/>
    </source>
</evidence>
<keyword evidence="3" id="KW-0804">Transcription</keyword>
<keyword evidence="8" id="KW-1185">Reference proteome</keyword>
<gene>
    <name evidence="7" type="ORF">DWB68_09655</name>
</gene>
<dbReference type="InterPro" id="IPR001647">
    <property type="entry name" value="HTH_TetR"/>
</dbReference>
<dbReference type="InterPro" id="IPR036271">
    <property type="entry name" value="Tet_transcr_reg_TetR-rel_C_sf"/>
</dbReference>
<keyword evidence="1" id="KW-0805">Transcription regulation</keyword>
<feature type="region of interest" description="Disordered" evidence="5">
    <location>
        <begin position="1"/>
        <end position="45"/>
    </location>
</feature>
<dbReference type="Proteomes" id="UP000265419">
    <property type="component" value="Unassembled WGS sequence"/>
</dbReference>